<keyword evidence="3" id="KW-1185">Reference proteome</keyword>
<reference evidence="2 3" key="1">
    <citation type="submission" date="2020-05" db="EMBL/GenBank/DDBJ databases">
        <title>Gimesia benthica sp. nov., a novel planctomycete isolated from a deep-sea water sample of the Northwest Indian Ocean.</title>
        <authorList>
            <person name="Wang J."/>
            <person name="Ruan C."/>
            <person name="Song L."/>
            <person name="Zhu Y."/>
            <person name="Li A."/>
            <person name="Zheng X."/>
            <person name="Wang L."/>
            <person name="Lu Z."/>
            <person name="Huang Y."/>
            <person name="Du W."/>
            <person name="Zhou Y."/>
            <person name="Huang L."/>
            <person name="Dai X."/>
        </authorList>
    </citation>
    <scope>NUCLEOTIDE SEQUENCE [LARGE SCALE GENOMIC DNA]</scope>
    <source>
        <strain evidence="2 3">YYQ-30</strain>
    </source>
</reference>
<sequence length="71" mass="8099">MANINETLTHTETLGERASGIFAALVRRAADWREFRRTFDELSQLSDRDLSDLGIARCEIARIARESVYGR</sequence>
<organism evidence="2 3">
    <name type="scientific">Halovulum dunhuangense</name>
    <dbReference type="NCBI Taxonomy" id="1505036"/>
    <lineage>
        <taxon>Bacteria</taxon>
        <taxon>Pseudomonadati</taxon>
        <taxon>Pseudomonadota</taxon>
        <taxon>Alphaproteobacteria</taxon>
        <taxon>Rhodobacterales</taxon>
        <taxon>Paracoccaceae</taxon>
        <taxon>Halovulum</taxon>
    </lineage>
</organism>
<protein>
    <submittedName>
        <fullName evidence="2">DUF1127 domain-containing protein</fullName>
    </submittedName>
</protein>
<dbReference type="AlphaFoldDB" id="A0A849L5M6"/>
<evidence type="ECO:0000313" key="3">
    <source>
        <dbReference type="Proteomes" id="UP000572377"/>
    </source>
</evidence>
<gene>
    <name evidence="2" type="ORF">HMH01_13395</name>
</gene>
<accession>A0A849L5M6</accession>
<name>A0A849L5M6_9RHOB</name>
<dbReference type="EMBL" id="JABFBC010000002">
    <property type="protein sequence ID" value="NNU81431.1"/>
    <property type="molecule type" value="Genomic_DNA"/>
</dbReference>
<dbReference type="RefSeq" id="WP_171326273.1">
    <property type="nucleotide sequence ID" value="NZ_JABFBC010000002.1"/>
</dbReference>
<dbReference type="Pfam" id="PF06568">
    <property type="entry name" value="YjiS-like"/>
    <property type="match status" value="1"/>
</dbReference>
<proteinExistence type="predicted"/>
<dbReference type="Proteomes" id="UP000572377">
    <property type="component" value="Unassembled WGS sequence"/>
</dbReference>
<dbReference type="InterPro" id="IPR009506">
    <property type="entry name" value="YjiS-like"/>
</dbReference>
<comment type="caution">
    <text evidence="2">The sequence shown here is derived from an EMBL/GenBank/DDBJ whole genome shotgun (WGS) entry which is preliminary data.</text>
</comment>
<evidence type="ECO:0000313" key="2">
    <source>
        <dbReference type="EMBL" id="NNU81431.1"/>
    </source>
</evidence>
<feature type="domain" description="YjiS-like" evidence="1">
    <location>
        <begin position="25"/>
        <end position="60"/>
    </location>
</feature>
<evidence type="ECO:0000259" key="1">
    <source>
        <dbReference type="Pfam" id="PF06568"/>
    </source>
</evidence>